<evidence type="ECO:0000256" key="9">
    <source>
        <dbReference type="ARBA" id="ARBA00022741"/>
    </source>
</evidence>
<gene>
    <name evidence="18" type="ORF">QE399_001595</name>
</gene>
<keyword evidence="11" id="KW-0067">ATP-binding</keyword>
<dbReference type="InterPro" id="IPR036890">
    <property type="entry name" value="HATPase_C_sf"/>
</dbReference>
<keyword evidence="9" id="KW-0547">Nucleotide-binding</keyword>
<evidence type="ECO:0000256" key="10">
    <source>
        <dbReference type="ARBA" id="ARBA00022777"/>
    </source>
</evidence>
<evidence type="ECO:0000256" key="11">
    <source>
        <dbReference type="ARBA" id="ARBA00022840"/>
    </source>
</evidence>
<comment type="catalytic activity">
    <reaction evidence="1">
        <text>ATP + protein L-histidine = ADP + protein N-phospho-L-histidine.</text>
        <dbReference type="EC" id="2.7.13.3"/>
    </reaction>
</comment>
<accession>A0ABU1IA93</accession>
<dbReference type="SMART" id="SM00304">
    <property type="entry name" value="HAMP"/>
    <property type="match status" value="1"/>
</dbReference>
<keyword evidence="12 15" id="KW-1133">Transmembrane helix</keyword>
<keyword evidence="10 18" id="KW-0418">Kinase</keyword>
<evidence type="ECO:0000256" key="2">
    <source>
        <dbReference type="ARBA" id="ARBA00004429"/>
    </source>
</evidence>
<dbReference type="SUPFAM" id="SSF47384">
    <property type="entry name" value="Homodimeric domain of signal transducing histidine kinase"/>
    <property type="match status" value="1"/>
</dbReference>
<protein>
    <recommendedName>
        <fullName evidence="3">histidine kinase</fullName>
        <ecNumber evidence="3">2.7.13.3</ecNumber>
    </recommendedName>
</protein>
<dbReference type="Pfam" id="PF00672">
    <property type="entry name" value="HAMP"/>
    <property type="match status" value="1"/>
</dbReference>
<dbReference type="GO" id="GO:0016301">
    <property type="term" value="F:kinase activity"/>
    <property type="evidence" value="ECO:0007669"/>
    <property type="project" value="UniProtKB-KW"/>
</dbReference>
<dbReference type="Proteomes" id="UP001267710">
    <property type="component" value="Unassembled WGS sequence"/>
</dbReference>
<evidence type="ECO:0000256" key="6">
    <source>
        <dbReference type="ARBA" id="ARBA00022553"/>
    </source>
</evidence>
<dbReference type="InterPro" id="IPR003661">
    <property type="entry name" value="HisK_dim/P_dom"/>
</dbReference>
<evidence type="ECO:0000313" key="18">
    <source>
        <dbReference type="EMBL" id="MDR6213906.1"/>
    </source>
</evidence>
<reference evidence="18 19" key="1">
    <citation type="submission" date="2023-08" db="EMBL/GenBank/DDBJ databases">
        <title>Functional and genomic diversity of the sorghum phyllosphere microbiome.</title>
        <authorList>
            <person name="Shade A."/>
        </authorList>
    </citation>
    <scope>NUCLEOTIDE SEQUENCE [LARGE SCALE GENOMIC DNA]</scope>
    <source>
        <strain evidence="18 19">SORGH_AS_0335</strain>
    </source>
</reference>
<dbReference type="CDD" id="cd06225">
    <property type="entry name" value="HAMP"/>
    <property type="match status" value="1"/>
</dbReference>
<dbReference type="SMART" id="SM00388">
    <property type="entry name" value="HisKA"/>
    <property type="match status" value="1"/>
</dbReference>
<dbReference type="InterPro" id="IPR036097">
    <property type="entry name" value="HisK_dim/P_sf"/>
</dbReference>
<evidence type="ECO:0000256" key="7">
    <source>
        <dbReference type="ARBA" id="ARBA00022679"/>
    </source>
</evidence>
<dbReference type="PROSITE" id="PS50109">
    <property type="entry name" value="HIS_KIN"/>
    <property type="match status" value="1"/>
</dbReference>
<dbReference type="PANTHER" id="PTHR44936">
    <property type="entry name" value="SENSOR PROTEIN CREC"/>
    <property type="match status" value="1"/>
</dbReference>
<evidence type="ECO:0000256" key="1">
    <source>
        <dbReference type="ARBA" id="ARBA00000085"/>
    </source>
</evidence>
<keyword evidence="8 15" id="KW-0812">Transmembrane</keyword>
<evidence type="ECO:0000259" key="16">
    <source>
        <dbReference type="PROSITE" id="PS50109"/>
    </source>
</evidence>
<sequence>MPPAPGAVATSHTSAPAGRGLGLAWQYGLLLVVALIASHGIAMALLQRTGALIHPISREQALATLATAHALAGDGGADADRRTGLLARQASQAAHLWLAATPAVAPFAMQPEERRLAADLRTRLALPDGAGVWMQLERASGEDARAGLLSLAAWEPLHLRASVALSGASGAAGTGRWVNADLRLQGRYDWSPTLRYMLPASILPVLVAALWLAWRLVRPLRDLIAAAARVDYGRPQPALPLRGPREARELTRQFNAMQQRIARHRDARTRLLAAVSHDLRTPVTELRLQAQLVDDPALRTGLLESVAELEALVATTLDFTRADAQAEPAAATDIAALLHTLAQRYQQRGQAVSVGACPSPLVWRCRPLALRRAMANLVENALRHAGTAVVLEAQAYGDAGTGAAPHALEIRVLDTGPGIEPAQLEQVLEPFHQLDGARGPGRGGVGLGLSIALECAQTQGGTLALHNRAGGGLCATVRLPAVLPAPPQAST</sequence>
<dbReference type="SUPFAM" id="SSF55874">
    <property type="entry name" value="ATPase domain of HSP90 chaperone/DNA topoisomerase II/histidine kinase"/>
    <property type="match status" value="1"/>
</dbReference>
<dbReference type="Pfam" id="PF00512">
    <property type="entry name" value="HisKA"/>
    <property type="match status" value="1"/>
</dbReference>
<dbReference type="InterPro" id="IPR005467">
    <property type="entry name" value="His_kinase_dom"/>
</dbReference>
<dbReference type="Pfam" id="PF02518">
    <property type="entry name" value="HATPase_c"/>
    <property type="match status" value="1"/>
</dbReference>
<dbReference type="Gene3D" id="3.30.565.10">
    <property type="entry name" value="Histidine kinase-like ATPase, C-terminal domain"/>
    <property type="match status" value="1"/>
</dbReference>
<evidence type="ECO:0000259" key="17">
    <source>
        <dbReference type="PROSITE" id="PS50885"/>
    </source>
</evidence>
<evidence type="ECO:0000256" key="3">
    <source>
        <dbReference type="ARBA" id="ARBA00012438"/>
    </source>
</evidence>
<evidence type="ECO:0000256" key="14">
    <source>
        <dbReference type="ARBA" id="ARBA00023136"/>
    </source>
</evidence>
<dbReference type="PANTHER" id="PTHR44936:SF5">
    <property type="entry name" value="SENSOR HISTIDINE KINASE ENVZ"/>
    <property type="match status" value="1"/>
</dbReference>
<dbReference type="SUPFAM" id="SSF158472">
    <property type="entry name" value="HAMP domain-like"/>
    <property type="match status" value="1"/>
</dbReference>
<evidence type="ECO:0000256" key="5">
    <source>
        <dbReference type="ARBA" id="ARBA00022519"/>
    </source>
</evidence>
<dbReference type="PRINTS" id="PR00344">
    <property type="entry name" value="BCTRLSENSOR"/>
</dbReference>
<dbReference type="InterPro" id="IPR003660">
    <property type="entry name" value="HAMP_dom"/>
</dbReference>
<dbReference type="CDD" id="cd00082">
    <property type="entry name" value="HisKA"/>
    <property type="match status" value="1"/>
</dbReference>
<dbReference type="SMART" id="SM00387">
    <property type="entry name" value="HATPase_c"/>
    <property type="match status" value="1"/>
</dbReference>
<feature type="transmembrane region" description="Helical" evidence="15">
    <location>
        <begin position="193"/>
        <end position="214"/>
    </location>
</feature>
<keyword evidence="13" id="KW-0902">Two-component regulatory system</keyword>
<feature type="domain" description="HAMP" evidence="17">
    <location>
        <begin position="214"/>
        <end position="266"/>
    </location>
</feature>
<evidence type="ECO:0000256" key="15">
    <source>
        <dbReference type="SAM" id="Phobius"/>
    </source>
</evidence>
<keyword evidence="5" id="KW-0997">Cell inner membrane</keyword>
<dbReference type="EMBL" id="JAVIZX010000001">
    <property type="protein sequence ID" value="MDR6213906.1"/>
    <property type="molecule type" value="Genomic_DNA"/>
</dbReference>
<keyword evidence="14 15" id="KW-0472">Membrane</keyword>
<proteinExistence type="predicted"/>
<evidence type="ECO:0000256" key="4">
    <source>
        <dbReference type="ARBA" id="ARBA00022475"/>
    </source>
</evidence>
<evidence type="ECO:0000256" key="13">
    <source>
        <dbReference type="ARBA" id="ARBA00023012"/>
    </source>
</evidence>
<comment type="caution">
    <text evidence="18">The sequence shown here is derived from an EMBL/GenBank/DDBJ whole genome shotgun (WGS) entry which is preliminary data.</text>
</comment>
<evidence type="ECO:0000256" key="12">
    <source>
        <dbReference type="ARBA" id="ARBA00022989"/>
    </source>
</evidence>
<comment type="subcellular location">
    <subcellularLocation>
        <location evidence="2">Cell inner membrane</location>
        <topology evidence="2">Multi-pass membrane protein</topology>
    </subcellularLocation>
</comment>
<dbReference type="InterPro" id="IPR004358">
    <property type="entry name" value="Sig_transdc_His_kin-like_C"/>
</dbReference>
<evidence type="ECO:0000313" key="19">
    <source>
        <dbReference type="Proteomes" id="UP001267710"/>
    </source>
</evidence>
<organism evidence="18 19">
    <name type="scientific">Paracidovorax wautersii</name>
    <dbReference type="NCBI Taxonomy" id="1177982"/>
    <lineage>
        <taxon>Bacteria</taxon>
        <taxon>Pseudomonadati</taxon>
        <taxon>Pseudomonadota</taxon>
        <taxon>Betaproteobacteria</taxon>
        <taxon>Burkholderiales</taxon>
        <taxon>Comamonadaceae</taxon>
        <taxon>Paracidovorax</taxon>
    </lineage>
</organism>
<dbReference type="PROSITE" id="PS50885">
    <property type="entry name" value="HAMP"/>
    <property type="match status" value="1"/>
</dbReference>
<feature type="transmembrane region" description="Helical" evidence="15">
    <location>
        <begin position="24"/>
        <end position="46"/>
    </location>
</feature>
<dbReference type="RefSeq" id="WP_309827800.1">
    <property type="nucleotide sequence ID" value="NZ_JAVIZX010000001.1"/>
</dbReference>
<dbReference type="Gene3D" id="1.10.287.130">
    <property type="match status" value="1"/>
</dbReference>
<dbReference type="InterPro" id="IPR003594">
    <property type="entry name" value="HATPase_dom"/>
</dbReference>
<feature type="domain" description="Histidine kinase" evidence="16">
    <location>
        <begin position="274"/>
        <end position="483"/>
    </location>
</feature>
<keyword evidence="4" id="KW-1003">Cell membrane</keyword>
<name>A0ABU1IA93_9BURK</name>
<dbReference type="EC" id="2.7.13.3" evidence="3"/>
<keyword evidence="6" id="KW-0597">Phosphoprotein</keyword>
<evidence type="ECO:0000256" key="8">
    <source>
        <dbReference type="ARBA" id="ARBA00022692"/>
    </source>
</evidence>
<keyword evidence="7" id="KW-0808">Transferase</keyword>
<dbReference type="InterPro" id="IPR050980">
    <property type="entry name" value="2C_sensor_his_kinase"/>
</dbReference>
<keyword evidence="19" id="KW-1185">Reference proteome</keyword>